<dbReference type="EC" id="4.2.3.4" evidence="9"/>
<dbReference type="RefSeq" id="WP_320325614.1">
    <property type="nucleotide sequence ID" value="NZ_JALBUS010000006.1"/>
</dbReference>
<dbReference type="InterPro" id="IPR056179">
    <property type="entry name" value="DHQS_C"/>
</dbReference>
<dbReference type="Proteomes" id="UP001285244">
    <property type="component" value="Unassembled WGS sequence"/>
</dbReference>
<feature type="domain" description="3-dehydroquinate synthase C-terminal" evidence="11">
    <location>
        <begin position="174"/>
        <end position="307"/>
    </location>
</feature>
<keyword evidence="8" id="KW-0170">Cobalt</keyword>
<evidence type="ECO:0000256" key="4">
    <source>
        <dbReference type="ARBA" id="ARBA00022741"/>
    </source>
</evidence>
<evidence type="ECO:0000313" key="12">
    <source>
        <dbReference type="EMBL" id="MDX8417320.1"/>
    </source>
</evidence>
<protein>
    <recommendedName>
        <fullName evidence="9">3-dehydroquinate synthase</fullName>
        <ecNumber evidence="9">4.2.3.4</ecNumber>
    </recommendedName>
</protein>
<evidence type="ECO:0000259" key="11">
    <source>
        <dbReference type="Pfam" id="PF24621"/>
    </source>
</evidence>
<accession>A0ABU4WL95</accession>
<reference evidence="12 13" key="1">
    <citation type="submission" date="2022-03" db="EMBL/GenBank/DDBJ databases">
        <title>Novel taxa within the pig intestine.</title>
        <authorList>
            <person name="Wylensek D."/>
            <person name="Bishof K."/>
            <person name="Afrizal A."/>
            <person name="Clavel T."/>
        </authorList>
    </citation>
    <scope>NUCLEOTIDE SEQUENCE [LARGE SCALE GENOMIC DNA]</scope>
    <source>
        <strain evidence="12 13">Cla-KB-P134</strain>
    </source>
</reference>
<dbReference type="GO" id="GO:0003856">
    <property type="term" value="F:3-dehydroquinate synthase activity"/>
    <property type="evidence" value="ECO:0007669"/>
    <property type="project" value="UniProtKB-EC"/>
</dbReference>
<dbReference type="Gene3D" id="1.20.1090.10">
    <property type="entry name" value="Dehydroquinate synthase-like - alpha domain"/>
    <property type="match status" value="1"/>
</dbReference>
<dbReference type="SUPFAM" id="SSF56796">
    <property type="entry name" value="Dehydroquinate synthase-like"/>
    <property type="match status" value="1"/>
</dbReference>
<feature type="domain" description="3-dehydroquinate synthase N-terminal" evidence="10">
    <location>
        <begin position="61"/>
        <end position="171"/>
    </location>
</feature>
<evidence type="ECO:0000259" key="10">
    <source>
        <dbReference type="Pfam" id="PF01761"/>
    </source>
</evidence>
<evidence type="ECO:0000313" key="13">
    <source>
        <dbReference type="Proteomes" id="UP001285244"/>
    </source>
</evidence>
<evidence type="ECO:0000256" key="3">
    <source>
        <dbReference type="ARBA" id="ARBA00022723"/>
    </source>
</evidence>
<dbReference type="InterPro" id="IPR016037">
    <property type="entry name" value="DHQ_synth_AroB"/>
</dbReference>
<keyword evidence="3" id="KW-0479">Metal-binding</keyword>
<dbReference type="Gene3D" id="3.40.50.1970">
    <property type="match status" value="1"/>
</dbReference>
<evidence type="ECO:0000256" key="9">
    <source>
        <dbReference type="NCBIfam" id="TIGR01357"/>
    </source>
</evidence>
<dbReference type="PANTHER" id="PTHR43622:SF1">
    <property type="entry name" value="3-DEHYDROQUINATE SYNTHASE"/>
    <property type="match status" value="1"/>
</dbReference>
<evidence type="ECO:0000256" key="1">
    <source>
        <dbReference type="ARBA" id="ARBA00001911"/>
    </source>
</evidence>
<keyword evidence="13" id="KW-1185">Reference proteome</keyword>
<dbReference type="PIRSF" id="PIRSF001455">
    <property type="entry name" value="DHQ_synth"/>
    <property type="match status" value="1"/>
</dbReference>
<dbReference type="NCBIfam" id="TIGR01357">
    <property type="entry name" value="aroB"/>
    <property type="match status" value="1"/>
</dbReference>
<keyword evidence="6" id="KW-0520">NAD</keyword>
<keyword evidence="7 12" id="KW-0456">Lyase</keyword>
<comment type="cofactor">
    <cofactor evidence="2">
        <name>Co(2+)</name>
        <dbReference type="ChEBI" id="CHEBI:48828"/>
    </cofactor>
</comment>
<gene>
    <name evidence="12" type="primary">aroB</name>
    <name evidence="12" type="ORF">MOZ64_05630</name>
</gene>
<proteinExistence type="predicted"/>
<evidence type="ECO:0000256" key="2">
    <source>
        <dbReference type="ARBA" id="ARBA00001941"/>
    </source>
</evidence>
<dbReference type="Pfam" id="PF01761">
    <property type="entry name" value="DHQ_synthase"/>
    <property type="match status" value="1"/>
</dbReference>
<dbReference type="CDD" id="cd08195">
    <property type="entry name" value="DHQS"/>
    <property type="match status" value="1"/>
</dbReference>
<dbReference type="EMBL" id="JALBUS010000006">
    <property type="protein sequence ID" value="MDX8417320.1"/>
    <property type="molecule type" value="Genomic_DNA"/>
</dbReference>
<organism evidence="12 13">
    <name type="scientific">Absicoccus intestinalis</name>
    <dbReference type="NCBI Taxonomy" id="2926319"/>
    <lineage>
        <taxon>Bacteria</taxon>
        <taxon>Bacillati</taxon>
        <taxon>Bacillota</taxon>
        <taxon>Erysipelotrichia</taxon>
        <taxon>Erysipelotrichales</taxon>
        <taxon>Erysipelotrichaceae</taxon>
        <taxon>Absicoccus</taxon>
    </lineage>
</organism>
<dbReference type="InterPro" id="IPR030960">
    <property type="entry name" value="DHQS/DOIS_N"/>
</dbReference>
<evidence type="ECO:0000256" key="7">
    <source>
        <dbReference type="ARBA" id="ARBA00023239"/>
    </source>
</evidence>
<evidence type="ECO:0000256" key="8">
    <source>
        <dbReference type="ARBA" id="ARBA00023285"/>
    </source>
</evidence>
<keyword evidence="5" id="KW-0862">Zinc</keyword>
<comment type="caution">
    <text evidence="12">The sequence shown here is derived from an EMBL/GenBank/DDBJ whole genome shotgun (WGS) entry which is preliminary data.</text>
</comment>
<evidence type="ECO:0000256" key="5">
    <source>
        <dbReference type="ARBA" id="ARBA00022833"/>
    </source>
</evidence>
<keyword evidence="4" id="KW-0547">Nucleotide-binding</keyword>
<comment type="cofactor">
    <cofactor evidence="1">
        <name>NAD(+)</name>
        <dbReference type="ChEBI" id="CHEBI:57540"/>
    </cofactor>
</comment>
<sequence>MGTFIKMEKQKSNIFIERDIRFHIDKYVDLNRRVLILTDDGVPKQYVRVIEEQCPHPYLKVIPQGEGSKSLQSVEEIVLWMAQMGFEKGDLMFAVGGGVVGDLGGFIASIYLQGIQVVSLPTTTLSQIDSSIGGKTAVDLNHIKNNVGSFYQPSNVFIDLNTVATLTKREYYSGLVEALKAGLIRDSKLFDIFWTHITDFNESIPPSDVEEIVIRALNVKRKIVEKDEKEANLRKLLNFGHTLGHAIESIEMPKYYHGECVGLGMLMILENIDLRDKIKQVLEKMGMPTHIDYDIDQVISLIKSDKKYNGSTVTIVQVDEIGKGYFKDVTLEWLRNHLEKNRI</sequence>
<dbReference type="InterPro" id="IPR050071">
    <property type="entry name" value="Dehydroquinate_synthase"/>
</dbReference>
<dbReference type="Pfam" id="PF24621">
    <property type="entry name" value="DHQS_C"/>
    <property type="match status" value="1"/>
</dbReference>
<dbReference type="InterPro" id="IPR030963">
    <property type="entry name" value="DHQ_synth_fam"/>
</dbReference>
<dbReference type="PANTHER" id="PTHR43622">
    <property type="entry name" value="3-DEHYDROQUINATE SYNTHASE"/>
    <property type="match status" value="1"/>
</dbReference>
<evidence type="ECO:0000256" key="6">
    <source>
        <dbReference type="ARBA" id="ARBA00023027"/>
    </source>
</evidence>
<name>A0ABU4WL95_9FIRM</name>